<dbReference type="VEuPathDB" id="FungiDB:PSHT_09880"/>
<evidence type="ECO:0000313" key="1">
    <source>
        <dbReference type="EMBL" id="POW05748.1"/>
    </source>
</evidence>
<dbReference type="VEuPathDB" id="FungiDB:PSTT_09502"/>
<dbReference type="EMBL" id="PKSL01000094">
    <property type="protein sequence ID" value="POW05748.1"/>
    <property type="molecule type" value="Genomic_DNA"/>
</dbReference>
<protein>
    <submittedName>
        <fullName evidence="1">Uncharacterized protein</fullName>
    </submittedName>
</protein>
<organism evidence="1 2">
    <name type="scientific">Puccinia striiformis</name>
    <dbReference type="NCBI Taxonomy" id="27350"/>
    <lineage>
        <taxon>Eukaryota</taxon>
        <taxon>Fungi</taxon>
        <taxon>Dikarya</taxon>
        <taxon>Basidiomycota</taxon>
        <taxon>Pucciniomycotina</taxon>
        <taxon>Pucciniomycetes</taxon>
        <taxon>Pucciniales</taxon>
        <taxon>Pucciniaceae</taxon>
        <taxon>Puccinia</taxon>
    </lineage>
</organism>
<dbReference type="AlphaFoldDB" id="A0A2S4V8D5"/>
<keyword evidence="2" id="KW-1185">Reference proteome</keyword>
<gene>
    <name evidence="1" type="ORF">PSTT_09502</name>
</gene>
<name>A0A2S4V8D5_9BASI</name>
<evidence type="ECO:0000313" key="2">
    <source>
        <dbReference type="Proteomes" id="UP000239156"/>
    </source>
</evidence>
<proteinExistence type="predicted"/>
<reference evidence="1" key="1">
    <citation type="submission" date="2017-12" db="EMBL/GenBank/DDBJ databases">
        <title>Gene loss provides genomic basis for host adaptation in cereal stripe rust fungi.</title>
        <authorList>
            <person name="Xia C."/>
        </authorList>
    </citation>
    <scope>NUCLEOTIDE SEQUENCE [LARGE SCALE GENOMIC DNA]</scope>
    <source>
        <strain evidence="1">93-210</strain>
    </source>
</reference>
<dbReference type="Proteomes" id="UP000239156">
    <property type="component" value="Unassembled WGS sequence"/>
</dbReference>
<comment type="caution">
    <text evidence="1">The sequence shown here is derived from an EMBL/GenBank/DDBJ whole genome shotgun (WGS) entry which is preliminary data.</text>
</comment>
<sequence length="71" mass="7995">MSMPDLVCDCCVPGDVACQTFRDFAPHLTYAGKNESDAAVHDWEVDERSALQISDQLKNLGFDSHYSWLED</sequence>
<accession>A0A2S4V8D5</accession>